<protein>
    <submittedName>
        <fullName evidence="1">Uncharacterized protein</fullName>
    </submittedName>
</protein>
<reference evidence="1 2" key="1">
    <citation type="journal article" date="2019" name="Nat. Plants">
        <title>Genome sequencing of Musa balbisiana reveals subgenome evolution and function divergence in polyploid bananas.</title>
        <authorList>
            <person name="Yao X."/>
        </authorList>
    </citation>
    <scope>NUCLEOTIDE SEQUENCE [LARGE SCALE GENOMIC DNA]</scope>
    <source>
        <strain evidence="2">cv. DH-PKW</strain>
        <tissue evidence="1">Leaves</tissue>
    </source>
</reference>
<dbReference type="EMBL" id="PYDT01000009">
    <property type="protein sequence ID" value="THU49711.1"/>
    <property type="molecule type" value="Genomic_DNA"/>
</dbReference>
<evidence type="ECO:0000313" key="2">
    <source>
        <dbReference type="Proteomes" id="UP000317650"/>
    </source>
</evidence>
<sequence length="107" mass="12040">MLVLFPVTLLRTYEGSLLLSVWFGLIRKQGNTNLFLCVVEEETCIELCRPVYKLMLVGKLVLRSIEISSPCKGDKAVAYDPGRTLWFGRASCTRLAPFLKVLNESSL</sequence>
<dbReference type="Proteomes" id="UP000317650">
    <property type="component" value="Chromosome 6"/>
</dbReference>
<evidence type="ECO:0000313" key="1">
    <source>
        <dbReference type="EMBL" id="THU49711.1"/>
    </source>
</evidence>
<name>A0A4S8IMP1_MUSBA</name>
<comment type="caution">
    <text evidence="1">The sequence shown here is derived from an EMBL/GenBank/DDBJ whole genome shotgun (WGS) entry which is preliminary data.</text>
</comment>
<dbReference type="AlphaFoldDB" id="A0A4S8IMP1"/>
<organism evidence="1 2">
    <name type="scientific">Musa balbisiana</name>
    <name type="common">Banana</name>
    <dbReference type="NCBI Taxonomy" id="52838"/>
    <lineage>
        <taxon>Eukaryota</taxon>
        <taxon>Viridiplantae</taxon>
        <taxon>Streptophyta</taxon>
        <taxon>Embryophyta</taxon>
        <taxon>Tracheophyta</taxon>
        <taxon>Spermatophyta</taxon>
        <taxon>Magnoliopsida</taxon>
        <taxon>Liliopsida</taxon>
        <taxon>Zingiberales</taxon>
        <taxon>Musaceae</taxon>
        <taxon>Musa</taxon>
    </lineage>
</organism>
<gene>
    <name evidence="1" type="ORF">C4D60_Mb06t12430</name>
</gene>
<proteinExistence type="predicted"/>
<accession>A0A4S8IMP1</accession>
<keyword evidence="2" id="KW-1185">Reference proteome</keyword>